<evidence type="ECO:0000256" key="1">
    <source>
        <dbReference type="SAM" id="Phobius"/>
    </source>
</evidence>
<keyword evidence="1" id="KW-1133">Transmembrane helix</keyword>
<accession>A0A0B5A4G5</accession>
<evidence type="ECO:0000313" key="2">
    <source>
        <dbReference type="EMBL" id="AJD82864.1"/>
    </source>
</evidence>
<dbReference type="Proteomes" id="UP000031726">
    <property type="component" value="Segment"/>
</dbReference>
<gene>
    <name evidence="2" type="ORF">JWAP_00031</name>
</gene>
<dbReference type="KEGG" id="vg:26628937"/>
<dbReference type="EMBL" id="KP202970">
    <property type="protein sequence ID" value="AJD82864.1"/>
    <property type="molecule type" value="Genomic_DNA"/>
</dbReference>
<dbReference type="GeneID" id="26628937"/>
<reference evidence="2 3" key="1">
    <citation type="submission" date="2014-11" db="EMBL/GenBank/DDBJ databases">
        <title>Characterization and genome comparisons of three Achromobacter phages of the Siphoviridae family.</title>
        <authorList>
            <person name="Dreiseikelmann B."/>
            <person name="Bunk B."/>
            <person name="Rohde M."/>
            <person name="Wittmann J."/>
        </authorList>
    </citation>
    <scope>NUCLEOTIDE SEQUENCE [LARGE SCALE GENOMIC DNA]</scope>
</reference>
<keyword evidence="1" id="KW-0472">Membrane</keyword>
<organism evidence="2 3">
    <name type="scientific">Achromobacter phage 83-24</name>
    <dbReference type="NCBI Taxonomy" id="1589747"/>
    <lineage>
        <taxon>Viruses</taxon>
        <taxon>Duplodnaviria</taxon>
        <taxon>Heunggongvirae</taxon>
        <taxon>Uroviricota</taxon>
        <taxon>Caudoviricetes</taxon>
        <taxon>Steinhofvirus</taxon>
        <taxon>Steinhofvirus sv8324</taxon>
    </lineage>
</organism>
<sequence length="97" mass="10438">MRHFASSAPDALGLLSGCTSIVSAMAGVALTLSMLTGQSIVEQNKMQEIYDQSLQHIKQEADARVQEANEKFKAIIDRLPPSVVTSAVRGAKIEIKP</sequence>
<name>A0A0B5A4G5_9CAUD</name>
<protein>
    <submittedName>
        <fullName evidence="2">Uncharacterized protein</fullName>
    </submittedName>
</protein>
<proteinExistence type="predicted"/>
<keyword evidence="3" id="KW-1185">Reference proteome</keyword>
<feature type="transmembrane region" description="Helical" evidence="1">
    <location>
        <begin position="12"/>
        <end position="36"/>
    </location>
</feature>
<dbReference type="RefSeq" id="YP_009201765.1">
    <property type="nucleotide sequence ID" value="NC_028834.1"/>
</dbReference>
<evidence type="ECO:0000313" key="3">
    <source>
        <dbReference type="Proteomes" id="UP000031726"/>
    </source>
</evidence>
<keyword evidence="1" id="KW-0812">Transmembrane</keyword>